<feature type="transmembrane region" description="Helical" evidence="5">
    <location>
        <begin position="46"/>
        <end position="68"/>
    </location>
</feature>
<feature type="transmembrane region" description="Helical" evidence="5">
    <location>
        <begin position="353"/>
        <end position="373"/>
    </location>
</feature>
<dbReference type="InterPro" id="IPR052714">
    <property type="entry name" value="MFS_Exporter"/>
</dbReference>
<evidence type="ECO:0000256" key="4">
    <source>
        <dbReference type="ARBA" id="ARBA00023136"/>
    </source>
</evidence>
<dbReference type="InterPro" id="IPR011701">
    <property type="entry name" value="MFS"/>
</dbReference>
<dbReference type="CDD" id="cd17489">
    <property type="entry name" value="MFS_YfcJ_like"/>
    <property type="match status" value="1"/>
</dbReference>
<dbReference type="Proteomes" id="UP000481033">
    <property type="component" value="Unassembled WGS sequence"/>
</dbReference>
<feature type="transmembrane region" description="Helical" evidence="5">
    <location>
        <begin position="186"/>
        <end position="207"/>
    </location>
</feature>
<keyword evidence="3 5" id="KW-1133">Transmembrane helix</keyword>
<dbReference type="SUPFAM" id="SSF103473">
    <property type="entry name" value="MFS general substrate transporter"/>
    <property type="match status" value="1"/>
</dbReference>
<feature type="transmembrane region" description="Helical" evidence="5">
    <location>
        <begin position="15"/>
        <end position="40"/>
    </location>
</feature>
<feature type="transmembrane region" description="Helical" evidence="5">
    <location>
        <begin position="80"/>
        <end position="101"/>
    </location>
</feature>
<feature type="transmembrane region" description="Helical" evidence="5">
    <location>
        <begin position="262"/>
        <end position="284"/>
    </location>
</feature>
<comment type="caution">
    <text evidence="7">The sequence shown here is derived from an EMBL/GenBank/DDBJ whole genome shotgun (WGS) entry which is preliminary data.</text>
</comment>
<name>A0A6M0RG67_9CYAN</name>
<keyword evidence="8" id="KW-1185">Reference proteome</keyword>
<gene>
    <name evidence="7" type="ORF">DXZ20_05790</name>
</gene>
<dbReference type="GO" id="GO:0022857">
    <property type="term" value="F:transmembrane transporter activity"/>
    <property type="evidence" value="ECO:0007669"/>
    <property type="project" value="InterPro"/>
</dbReference>
<feature type="transmembrane region" description="Helical" evidence="5">
    <location>
        <begin position="385"/>
        <end position="403"/>
    </location>
</feature>
<feature type="transmembrane region" description="Helical" evidence="5">
    <location>
        <begin position="227"/>
        <end position="256"/>
    </location>
</feature>
<dbReference type="EMBL" id="QXHD01000004">
    <property type="protein sequence ID" value="NEZ55195.1"/>
    <property type="molecule type" value="Genomic_DNA"/>
</dbReference>
<evidence type="ECO:0000259" key="6">
    <source>
        <dbReference type="PROSITE" id="PS50850"/>
    </source>
</evidence>
<accession>A0A6M0RG67</accession>
<sequence length="430" mass="46119">MNVFVTLEPTLRRNLIVMFVAGLCFWAGLAGLLPALPLYIEQFGATGQQIGLVMASFAIGLLTMRPMMARITDERGRKPVLLLGLMAIAVAPLLYWLVPVFPEKIWQFSLGSHVWRIKSAIALMMLFRAFHGLSIAAFVTAYSALVADFAPPQQRGELIGYMSLVNPIGMAIGPALGGYLQAGSGFAQVFFLMAILGAIGLVCAVTIAEPQRERILSRRQTAFWSLLLLPAVRVPAIILFLVGLAFGGLATFVPLYARESNFALNIGLIYTASAVSSFVIRLLVGKASDRYGRGPFITLGLIFYSISMMALWLAQSEVAVLLAAALQGMGGGMLIPMVAALMADRSTPADRGLMFGLCLTGFDLGIALAGPVMGQIADLASYRDIFGVASLMTLVGLVIFITTSSKDINHSIQFSLRGGRDVYATPHSTI</sequence>
<feature type="domain" description="Major facilitator superfamily (MFS) profile" evidence="6">
    <location>
        <begin position="14"/>
        <end position="408"/>
    </location>
</feature>
<proteinExistence type="predicted"/>
<dbReference type="AlphaFoldDB" id="A0A6M0RG67"/>
<evidence type="ECO:0000256" key="5">
    <source>
        <dbReference type="SAM" id="Phobius"/>
    </source>
</evidence>
<dbReference type="RefSeq" id="WP_163660016.1">
    <property type="nucleotide sequence ID" value="NZ_QXHD01000004.1"/>
</dbReference>
<feature type="transmembrane region" description="Helical" evidence="5">
    <location>
        <begin position="121"/>
        <end position="146"/>
    </location>
</feature>
<keyword evidence="4 5" id="KW-0472">Membrane</keyword>
<reference evidence="7 8" key="1">
    <citation type="journal article" date="2020" name="Microb. Ecol.">
        <title>Ecogenomics of the Marine Benthic Filamentous Cyanobacterium Adonisia.</title>
        <authorList>
            <person name="Walter J.M."/>
            <person name="Coutinho F.H."/>
            <person name="Leomil L."/>
            <person name="Hargreaves P.I."/>
            <person name="Campeao M.E."/>
            <person name="Vieira V.V."/>
            <person name="Silva B.S."/>
            <person name="Fistarol G.O."/>
            <person name="Salomon P.S."/>
            <person name="Sawabe T."/>
            <person name="Mino S."/>
            <person name="Hosokawa M."/>
            <person name="Miyashita H."/>
            <person name="Maruyama F."/>
            <person name="van Verk M.C."/>
            <person name="Dutilh B.E."/>
            <person name="Thompson C.C."/>
            <person name="Thompson F.L."/>
        </authorList>
    </citation>
    <scope>NUCLEOTIDE SEQUENCE [LARGE SCALE GENOMIC DNA]</scope>
    <source>
        <strain evidence="7 8">CCMR0081</strain>
    </source>
</reference>
<dbReference type="Gene3D" id="1.20.1250.20">
    <property type="entry name" value="MFS general substrate transporter like domains"/>
    <property type="match status" value="2"/>
</dbReference>
<dbReference type="GO" id="GO:0005886">
    <property type="term" value="C:plasma membrane"/>
    <property type="evidence" value="ECO:0007669"/>
    <property type="project" value="UniProtKB-SubCell"/>
</dbReference>
<keyword evidence="2 5" id="KW-0812">Transmembrane</keyword>
<feature type="transmembrane region" description="Helical" evidence="5">
    <location>
        <begin position="158"/>
        <end position="180"/>
    </location>
</feature>
<protein>
    <submittedName>
        <fullName evidence="7">MFS transporter</fullName>
    </submittedName>
</protein>
<evidence type="ECO:0000256" key="1">
    <source>
        <dbReference type="ARBA" id="ARBA00004651"/>
    </source>
</evidence>
<dbReference type="InterPro" id="IPR020846">
    <property type="entry name" value="MFS_dom"/>
</dbReference>
<evidence type="ECO:0000256" key="3">
    <source>
        <dbReference type="ARBA" id="ARBA00022989"/>
    </source>
</evidence>
<dbReference type="PROSITE" id="PS50850">
    <property type="entry name" value="MFS"/>
    <property type="match status" value="1"/>
</dbReference>
<evidence type="ECO:0000313" key="8">
    <source>
        <dbReference type="Proteomes" id="UP000481033"/>
    </source>
</evidence>
<evidence type="ECO:0000313" key="7">
    <source>
        <dbReference type="EMBL" id="NEZ55195.1"/>
    </source>
</evidence>
<dbReference type="Pfam" id="PF07690">
    <property type="entry name" value="MFS_1"/>
    <property type="match status" value="1"/>
</dbReference>
<evidence type="ECO:0000256" key="2">
    <source>
        <dbReference type="ARBA" id="ARBA00022692"/>
    </source>
</evidence>
<dbReference type="PANTHER" id="PTHR23531">
    <property type="entry name" value="QUINOLENE RESISTANCE PROTEIN NORA"/>
    <property type="match status" value="1"/>
</dbReference>
<dbReference type="InterPro" id="IPR036259">
    <property type="entry name" value="MFS_trans_sf"/>
</dbReference>
<feature type="transmembrane region" description="Helical" evidence="5">
    <location>
        <begin position="296"/>
        <end position="314"/>
    </location>
</feature>
<feature type="transmembrane region" description="Helical" evidence="5">
    <location>
        <begin position="320"/>
        <end position="341"/>
    </location>
</feature>
<organism evidence="7 8">
    <name type="scientific">Adonisia turfae CCMR0081</name>
    <dbReference type="NCBI Taxonomy" id="2292702"/>
    <lineage>
        <taxon>Bacteria</taxon>
        <taxon>Bacillati</taxon>
        <taxon>Cyanobacteriota</taxon>
        <taxon>Adonisia</taxon>
        <taxon>Adonisia turfae</taxon>
    </lineage>
</organism>
<dbReference type="PANTHER" id="PTHR23531:SF1">
    <property type="entry name" value="QUINOLENE RESISTANCE PROTEIN NORA"/>
    <property type="match status" value="1"/>
</dbReference>
<comment type="subcellular location">
    <subcellularLocation>
        <location evidence="1">Cell membrane</location>
        <topology evidence="1">Multi-pass membrane protein</topology>
    </subcellularLocation>
</comment>